<dbReference type="InterPro" id="IPR001701">
    <property type="entry name" value="Glyco_hydro_9"/>
</dbReference>
<keyword evidence="4" id="KW-0624">Polysaccharide degradation</keyword>
<evidence type="ECO:0000313" key="6">
    <source>
        <dbReference type="EMBL" id="GAA2025669.1"/>
    </source>
</evidence>
<keyword evidence="3" id="KW-0326">Glycosidase</keyword>
<keyword evidence="7" id="KW-1185">Reference proteome</keyword>
<sequence length="593" mass="63869">MRSRADHRILTGHLGYGAGRGGAVVVAVPDGVAPARVEVVTAAEAAEAIETGTTAETIATAAGRDLAIGPVQTVPGWTVGPFVRCELPPDLPAGRYAVRALAPDGTTAVSQPFAVEPDGVQRQTMSDVLAYFKAMRSSGEIDRKDRTAAFFGDDSGRTVDARGGWLDASGDTSKFLSHLTYTRTMSPQQTPLCAWAMLAARDALAEQHPALTRSLSTRLRDEALWGADFLVRFQDPAGYFYVGIFDALTKQLDERVINAPLPDCVRTDRYQAAYRHGGGLAIAALARASRADDDGDFPRAEYLRAARAGFAHLEKHNTDYLWDGAETVLDDYCALLAAVELVAAEDHTDSADAVVAADRRAANLIARYRRPADGGPGWFAADAEERPFFHAAEPGLPILALLRFAEVLPFARHAEAARELAVEALCDVVRRTDAVPNPFGYPRQRVQPLDGPAKDAFFFPHSNETGYWWQGENAGIASLSAAAAAVLRQAGDLLTDDRRARLAAFADDQLAWILGRNPFDACLLAGRGRGNVDYHSDFPNLPGGIVNGITSGYTDENDIAFLPADAPEGDGWRWAEQWIPHTGWFLLAVASAS</sequence>
<dbReference type="Proteomes" id="UP001500751">
    <property type="component" value="Unassembled WGS sequence"/>
</dbReference>
<dbReference type="Pfam" id="PF00759">
    <property type="entry name" value="Glyco_hydro_9"/>
    <property type="match status" value="1"/>
</dbReference>
<evidence type="ECO:0000259" key="5">
    <source>
        <dbReference type="Pfam" id="PF00759"/>
    </source>
</evidence>
<keyword evidence="1 6" id="KW-0378">Hydrolase</keyword>
<evidence type="ECO:0000256" key="1">
    <source>
        <dbReference type="ARBA" id="ARBA00022801"/>
    </source>
</evidence>
<keyword evidence="2" id="KW-0119">Carbohydrate metabolism</keyword>
<dbReference type="RefSeq" id="WP_344665689.1">
    <property type="nucleotide sequence ID" value="NZ_BAAAQN010000011.1"/>
</dbReference>
<dbReference type="GO" id="GO:0016787">
    <property type="term" value="F:hydrolase activity"/>
    <property type="evidence" value="ECO:0007669"/>
    <property type="project" value="UniProtKB-KW"/>
</dbReference>
<feature type="domain" description="Glycoside hydrolase family 9" evidence="5">
    <location>
        <begin position="123"/>
        <end position="528"/>
    </location>
</feature>
<evidence type="ECO:0000256" key="4">
    <source>
        <dbReference type="ARBA" id="ARBA00023326"/>
    </source>
</evidence>
<dbReference type="Gene3D" id="1.50.10.10">
    <property type="match status" value="1"/>
</dbReference>
<proteinExistence type="predicted"/>
<dbReference type="SUPFAM" id="SSF48208">
    <property type="entry name" value="Six-hairpin glycosidases"/>
    <property type="match status" value="1"/>
</dbReference>
<accession>A0ABN2U014</accession>
<dbReference type="PANTHER" id="PTHR22298">
    <property type="entry name" value="ENDO-1,4-BETA-GLUCANASE"/>
    <property type="match status" value="1"/>
</dbReference>
<organism evidence="6 7">
    <name type="scientific">Catenulispora yoronensis</name>
    <dbReference type="NCBI Taxonomy" id="450799"/>
    <lineage>
        <taxon>Bacteria</taxon>
        <taxon>Bacillati</taxon>
        <taxon>Actinomycetota</taxon>
        <taxon>Actinomycetes</taxon>
        <taxon>Catenulisporales</taxon>
        <taxon>Catenulisporaceae</taxon>
        <taxon>Catenulispora</taxon>
    </lineage>
</organism>
<protein>
    <submittedName>
        <fullName evidence="6">Glycoside hydrolase family 9 protein</fullName>
    </submittedName>
</protein>
<dbReference type="InterPro" id="IPR012341">
    <property type="entry name" value="6hp_glycosidase-like_sf"/>
</dbReference>
<evidence type="ECO:0000256" key="2">
    <source>
        <dbReference type="ARBA" id="ARBA00023277"/>
    </source>
</evidence>
<evidence type="ECO:0000256" key="3">
    <source>
        <dbReference type="ARBA" id="ARBA00023295"/>
    </source>
</evidence>
<dbReference type="InterPro" id="IPR008928">
    <property type="entry name" value="6-hairpin_glycosidase_sf"/>
</dbReference>
<name>A0ABN2U014_9ACTN</name>
<gene>
    <name evidence="6" type="ORF">GCM10009839_24840</name>
</gene>
<evidence type="ECO:0000313" key="7">
    <source>
        <dbReference type="Proteomes" id="UP001500751"/>
    </source>
</evidence>
<reference evidence="6 7" key="1">
    <citation type="journal article" date="2019" name="Int. J. Syst. Evol. Microbiol.">
        <title>The Global Catalogue of Microorganisms (GCM) 10K type strain sequencing project: providing services to taxonomists for standard genome sequencing and annotation.</title>
        <authorList>
            <consortium name="The Broad Institute Genomics Platform"/>
            <consortium name="The Broad Institute Genome Sequencing Center for Infectious Disease"/>
            <person name="Wu L."/>
            <person name="Ma J."/>
        </authorList>
    </citation>
    <scope>NUCLEOTIDE SEQUENCE [LARGE SCALE GENOMIC DNA]</scope>
    <source>
        <strain evidence="6 7">JCM 16014</strain>
    </source>
</reference>
<dbReference type="EMBL" id="BAAAQN010000011">
    <property type="protein sequence ID" value="GAA2025669.1"/>
    <property type="molecule type" value="Genomic_DNA"/>
</dbReference>
<comment type="caution">
    <text evidence="6">The sequence shown here is derived from an EMBL/GenBank/DDBJ whole genome shotgun (WGS) entry which is preliminary data.</text>
</comment>